<organism evidence="2 3">
    <name type="scientific">Tunisvirus fontaine2</name>
    <dbReference type="NCBI Taxonomy" id="1421067"/>
    <lineage>
        <taxon>Viruses</taxon>
        <taxon>Varidnaviria</taxon>
        <taxon>Bamfordvirae</taxon>
        <taxon>Nucleocytoviricota</taxon>
        <taxon>Megaviricetes</taxon>
        <taxon>Pimascovirales</taxon>
        <taxon>Pimascovirales incertae sedis</taxon>
        <taxon>Marseilleviridae</taxon>
        <taxon>Losannavirus</taxon>
        <taxon>Losannavirus tunisense</taxon>
    </lineage>
</organism>
<dbReference type="Pfam" id="PF00125">
    <property type="entry name" value="Histone"/>
    <property type="match status" value="1"/>
</dbReference>
<proteinExistence type="predicted"/>
<dbReference type="InterPro" id="IPR007125">
    <property type="entry name" value="H2A/H2B/H3"/>
</dbReference>
<dbReference type="CDD" id="cd00076">
    <property type="entry name" value="HFD_SF"/>
    <property type="match status" value="1"/>
</dbReference>
<dbReference type="SUPFAM" id="SSF47113">
    <property type="entry name" value="Histone-fold"/>
    <property type="match status" value="2"/>
</dbReference>
<dbReference type="GO" id="GO:0003677">
    <property type="term" value="F:DNA binding"/>
    <property type="evidence" value="ECO:0007669"/>
    <property type="project" value="InterPro"/>
</dbReference>
<evidence type="ECO:0000313" key="3">
    <source>
        <dbReference type="Proteomes" id="UP000232615"/>
    </source>
</evidence>
<gene>
    <name evidence="2" type="ORF">TNS_ORF312</name>
</gene>
<feature type="domain" description="Core Histone H2A/H2B/H3" evidence="1">
    <location>
        <begin position="139"/>
        <end position="221"/>
    </location>
</feature>
<evidence type="ECO:0000259" key="1">
    <source>
        <dbReference type="Pfam" id="PF00125"/>
    </source>
</evidence>
<dbReference type="Proteomes" id="UP000232615">
    <property type="component" value="Segment"/>
</dbReference>
<sequence length="229" mass="25240">MTKVCQGCSVMSKSGKKTLTRTSGHLSSFVHDKETQLPKATTQHLLRKAGSHTSSATAFEPITGFVHMKLHKLLGKALLAMQYAKRTTLLKGDVVKAAEMMHLPVFAIPSKKESGAKGSVFLSCRQAGSGSELKGKETNVQEIRKQQRQTCMIIPKERFRTIVKEIADKLAMVDSVRLSEKALDLLQLIVESCTVRLLEKALALTKSAKRDRVNGQDIETVFLIEHGPL</sequence>
<keyword evidence="3" id="KW-1185">Reference proteome</keyword>
<accession>V9SE63</accession>
<evidence type="ECO:0000313" key="2">
    <source>
        <dbReference type="EMBL" id="AHC55030.1"/>
    </source>
</evidence>
<protein>
    <submittedName>
        <fullName evidence="2">Histone H3-like protein</fullName>
    </submittedName>
</protein>
<dbReference type="Gene3D" id="1.10.20.10">
    <property type="entry name" value="Histone, subunit A"/>
    <property type="match status" value="2"/>
</dbReference>
<dbReference type="InterPro" id="IPR009072">
    <property type="entry name" value="Histone-fold"/>
</dbReference>
<dbReference type="GO" id="GO:0046982">
    <property type="term" value="F:protein heterodimerization activity"/>
    <property type="evidence" value="ECO:0007669"/>
    <property type="project" value="InterPro"/>
</dbReference>
<name>V9SE63_9VIRU</name>
<dbReference type="EMBL" id="KF483846">
    <property type="protein sequence ID" value="AHC55030.1"/>
    <property type="molecule type" value="Genomic_DNA"/>
</dbReference>
<reference evidence="2 3" key="1">
    <citation type="journal article" date="2014" name="Arch. Virol.">
        <title>Complete genome sequence of Tunisvirus, a new member of the proposed family Marseilleviridae.</title>
        <authorList>
            <person name="Aherfi S."/>
            <person name="Boughalmi M."/>
            <person name="Pagnier I."/>
            <person name="Fournous G."/>
            <person name="La Scola B."/>
            <person name="Raoult D."/>
            <person name="Colson P."/>
        </authorList>
    </citation>
    <scope>NUCLEOTIDE SEQUENCE [LARGE SCALE GENOMIC DNA]</scope>
    <source>
        <strain evidence="2 3">U484</strain>
    </source>
</reference>